<reference evidence="1" key="1">
    <citation type="submission" date="2020-03" db="EMBL/GenBank/DDBJ databases">
        <title>Hybrid Assembly of Korean Phytophthora infestans isolates.</title>
        <authorList>
            <person name="Prokchorchik M."/>
            <person name="Lee Y."/>
            <person name="Seo J."/>
            <person name="Cho J.-H."/>
            <person name="Park Y.-E."/>
            <person name="Jang D.-C."/>
            <person name="Im J.-S."/>
            <person name="Choi J.-G."/>
            <person name="Park H.-J."/>
            <person name="Lee G.-B."/>
            <person name="Lee Y.-G."/>
            <person name="Hong S.-Y."/>
            <person name="Cho K."/>
            <person name="Sohn K.H."/>
        </authorList>
    </citation>
    <scope>NUCLEOTIDE SEQUENCE</scope>
    <source>
        <strain evidence="1">KR_2_A2</strain>
    </source>
</reference>
<protein>
    <submittedName>
        <fullName evidence="1">Uncharacterized protein</fullName>
    </submittedName>
</protein>
<proteinExistence type="predicted"/>
<evidence type="ECO:0000313" key="2">
    <source>
        <dbReference type="Proteomes" id="UP000704712"/>
    </source>
</evidence>
<dbReference type="Proteomes" id="UP000704712">
    <property type="component" value="Unassembled WGS sequence"/>
</dbReference>
<dbReference type="EMBL" id="JAACNO010000136">
    <property type="protein sequence ID" value="KAF4149790.1"/>
    <property type="molecule type" value="Genomic_DNA"/>
</dbReference>
<accession>A0A8S9V9Y3</accession>
<name>A0A8S9V9Y3_PHYIN</name>
<comment type="caution">
    <text evidence="1">The sequence shown here is derived from an EMBL/GenBank/DDBJ whole genome shotgun (WGS) entry which is preliminary data.</text>
</comment>
<evidence type="ECO:0000313" key="1">
    <source>
        <dbReference type="EMBL" id="KAF4149790.1"/>
    </source>
</evidence>
<gene>
    <name evidence="1" type="ORF">GN958_ATG01015</name>
</gene>
<dbReference type="AlphaFoldDB" id="A0A8S9V9Y3"/>
<organism evidence="1 2">
    <name type="scientific">Phytophthora infestans</name>
    <name type="common">Potato late blight agent</name>
    <name type="synonym">Botrytis infestans</name>
    <dbReference type="NCBI Taxonomy" id="4787"/>
    <lineage>
        <taxon>Eukaryota</taxon>
        <taxon>Sar</taxon>
        <taxon>Stramenopiles</taxon>
        <taxon>Oomycota</taxon>
        <taxon>Peronosporomycetes</taxon>
        <taxon>Peronosporales</taxon>
        <taxon>Peronosporaceae</taxon>
        <taxon>Phytophthora</taxon>
    </lineage>
</organism>
<sequence>MTSEGMMARTLEATAIPDARLIRRAKCLTQAELLYLYSATRNSISYIAFDQSPQDVVRVVSRPLLRVYNEHRKRSVENLPVSTQLNTLIACMKTEEIPAKG</sequence>